<accession>A0A4C1Z3H2</accession>
<dbReference type="AlphaFoldDB" id="A0A4C1Z3H2"/>
<dbReference type="EMBL" id="BGZK01001499">
    <property type="protein sequence ID" value="GBP81177.1"/>
    <property type="molecule type" value="Genomic_DNA"/>
</dbReference>
<sequence>MQTVDPRLPGTDPLVWQFCIGPAPADVGRHSGICAAALSAVAGRGRIARLAIVQFRFALALESRTHKNHTTGPLNACEVSGYRGADAGGVRLLVRGRVTVCPCQWTRNLCLSTNLSSTIYLEAVIG</sequence>
<name>A0A4C1Z3H2_EUMVA</name>
<keyword evidence="2" id="KW-1185">Reference proteome</keyword>
<proteinExistence type="predicted"/>
<gene>
    <name evidence="1" type="ORF">EVAR_31509_1</name>
</gene>
<evidence type="ECO:0000313" key="2">
    <source>
        <dbReference type="Proteomes" id="UP000299102"/>
    </source>
</evidence>
<evidence type="ECO:0000313" key="1">
    <source>
        <dbReference type="EMBL" id="GBP81177.1"/>
    </source>
</evidence>
<protein>
    <submittedName>
        <fullName evidence="1">Uncharacterized protein</fullName>
    </submittedName>
</protein>
<comment type="caution">
    <text evidence="1">The sequence shown here is derived from an EMBL/GenBank/DDBJ whole genome shotgun (WGS) entry which is preliminary data.</text>
</comment>
<dbReference type="Proteomes" id="UP000299102">
    <property type="component" value="Unassembled WGS sequence"/>
</dbReference>
<organism evidence="1 2">
    <name type="scientific">Eumeta variegata</name>
    <name type="common">Bagworm moth</name>
    <name type="synonym">Eumeta japonica</name>
    <dbReference type="NCBI Taxonomy" id="151549"/>
    <lineage>
        <taxon>Eukaryota</taxon>
        <taxon>Metazoa</taxon>
        <taxon>Ecdysozoa</taxon>
        <taxon>Arthropoda</taxon>
        <taxon>Hexapoda</taxon>
        <taxon>Insecta</taxon>
        <taxon>Pterygota</taxon>
        <taxon>Neoptera</taxon>
        <taxon>Endopterygota</taxon>
        <taxon>Lepidoptera</taxon>
        <taxon>Glossata</taxon>
        <taxon>Ditrysia</taxon>
        <taxon>Tineoidea</taxon>
        <taxon>Psychidae</taxon>
        <taxon>Oiketicinae</taxon>
        <taxon>Eumeta</taxon>
    </lineage>
</organism>
<reference evidence="1 2" key="1">
    <citation type="journal article" date="2019" name="Commun. Biol.">
        <title>The bagworm genome reveals a unique fibroin gene that provides high tensile strength.</title>
        <authorList>
            <person name="Kono N."/>
            <person name="Nakamura H."/>
            <person name="Ohtoshi R."/>
            <person name="Tomita M."/>
            <person name="Numata K."/>
            <person name="Arakawa K."/>
        </authorList>
    </citation>
    <scope>NUCLEOTIDE SEQUENCE [LARGE SCALE GENOMIC DNA]</scope>
</reference>